<accession>A0ABR2H3F0</accession>
<sequence length="122" mass="14402">MSRQNKFSANELAKELTRLNKELIPLQNEIASFLEQRDKIPEYKKDIMASMMKTYCDLRNKVIDTKNNLDLVMTLKDTMQKPNTIKMISTDSDDSPFNFSSDDNEKEEDEEKKEEKEKEEEK</sequence>
<feature type="region of interest" description="Disordered" evidence="1">
    <location>
        <begin position="84"/>
        <end position="122"/>
    </location>
</feature>
<evidence type="ECO:0000313" key="2">
    <source>
        <dbReference type="EMBL" id="KAK8840739.1"/>
    </source>
</evidence>
<protein>
    <submittedName>
        <fullName evidence="2">Uncharacterized protein</fullName>
    </submittedName>
</protein>
<organism evidence="2 3">
    <name type="scientific">Tritrichomonas musculus</name>
    <dbReference type="NCBI Taxonomy" id="1915356"/>
    <lineage>
        <taxon>Eukaryota</taxon>
        <taxon>Metamonada</taxon>
        <taxon>Parabasalia</taxon>
        <taxon>Tritrichomonadida</taxon>
        <taxon>Tritrichomonadidae</taxon>
        <taxon>Tritrichomonas</taxon>
    </lineage>
</organism>
<reference evidence="2 3" key="1">
    <citation type="submission" date="2024-04" db="EMBL/GenBank/DDBJ databases">
        <title>Tritrichomonas musculus Genome.</title>
        <authorList>
            <person name="Alves-Ferreira E."/>
            <person name="Grigg M."/>
            <person name="Lorenzi H."/>
            <person name="Galac M."/>
        </authorList>
    </citation>
    <scope>NUCLEOTIDE SEQUENCE [LARGE SCALE GENOMIC DNA]</scope>
    <source>
        <strain evidence="2 3">EAF2021</strain>
    </source>
</reference>
<evidence type="ECO:0000256" key="1">
    <source>
        <dbReference type="SAM" id="MobiDB-lite"/>
    </source>
</evidence>
<keyword evidence="3" id="KW-1185">Reference proteome</keyword>
<proteinExistence type="predicted"/>
<name>A0ABR2H3F0_9EUKA</name>
<gene>
    <name evidence="2" type="ORF">M9Y10_030516</name>
</gene>
<feature type="compositionally biased region" description="Basic and acidic residues" evidence="1">
    <location>
        <begin position="113"/>
        <end position="122"/>
    </location>
</feature>
<dbReference type="EMBL" id="JAPFFF010000044">
    <property type="protein sequence ID" value="KAK8840739.1"/>
    <property type="molecule type" value="Genomic_DNA"/>
</dbReference>
<comment type="caution">
    <text evidence="2">The sequence shown here is derived from an EMBL/GenBank/DDBJ whole genome shotgun (WGS) entry which is preliminary data.</text>
</comment>
<dbReference type="Proteomes" id="UP001470230">
    <property type="component" value="Unassembled WGS sequence"/>
</dbReference>
<feature type="compositionally biased region" description="Acidic residues" evidence="1">
    <location>
        <begin position="102"/>
        <end position="112"/>
    </location>
</feature>
<evidence type="ECO:0000313" key="3">
    <source>
        <dbReference type="Proteomes" id="UP001470230"/>
    </source>
</evidence>